<feature type="transmembrane region" description="Helical" evidence="2">
    <location>
        <begin position="373"/>
        <end position="392"/>
    </location>
</feature>
<keyword evidence="4" id="KW-1185">Reference proteome</keyword>
<organism evidence="3 4">
    <name type="scientific">Hebeloma cylindrosporum</name>
    <dbReference type="NCBI Taxonomy" id="76867"/>
    <lineage>
        <taxon>Eukaryota</taxon>
        <taxon>Fungi</taxon>
        <taxon>Dikarya</taxon>
        <taxon>Basidiomycota</taxon>
        <taxon>Agaricomycotina</taxon>
        <taxon>Agaricomycetes</taxon>
        <taxon>Agaricomycetidae</taxon>
        <taxon>Agaricales</taxon>
        <taxon>Agaricineae</taxon>
        <taxon>Hymenogastraceae</taxon>
        <taxon>Hebeloma</taxon>
    </lineage>
</organism>
<name>A0A0C2YNT4_HEBCY</name>
<reference evidence="4" key="2">
    <citation type="submission" date="2015-01" db="EMBL/GenBank/DDBJ databases">
        <title>Evolutionary Origins and Diversification of the Mycorrhizal Mutualists.</title>
        <authorList>
            <consortium name="DOE Joint Genome Institute"/>
            <consortium name="Mycorrhizal Genomics Consortium"/>
            <person name="Kohler A."/>
            <person name="Kuo A."/>
            <person name="Nagy L.G."/>
            <person name="Floudas D."/>
            <person name="Copeland A."/>
            <person name="Barry K.W."/>
            <person name="Cichocki N."/>
            <person name="Veneault-Fourrey C."/>
            <person name="LaButti K."/>
            <person name="Lindquist E.A."/>
            <person name="Lipzen A."/>
            <person name="Lundell T."/>
            <person name="Morin E."/>
            <person name="Murat C."/>
            <person name="Riley R."/>
            <person name="Ohm R."/>
            <person name="Sun H."/>
            <person name="Tunlid A."/>
            <person name="Henrissat B."/>
            <person name="Grigoriev I.V."/>
            <person name="Hibbett D.S."/>
            <person name="Martin F."/>
        </authorList>
    </citation>
    <scope>NUCLEOTIDE SEQUENCE [LARGE SCALE GENOMIC DNA]</scope>
    <source>
        <strain evidence="4">h7</strain>
    </source>
</reference>
<dbReference type="OrthoDB" id="3062801at2759"/>
<accession>A0A0C2YNT4</accession>
<protein>
    <submittedName>
        <fullName evidence="3">Uncharacterized protein</fullName>
    </submittedName>
</protein>
<feature type="compositionally biased region" description="Low complexity" evidence="1">
    <location>
        <begin position="27"/>
        <end position="45"/>
    </location>
</feature>
<keyword evidence="2" id="KW-0472">Membrane</keyword>
<feature type="transmembrane region" description="Helical" evidence="2">
    <location>
        <begin position="297"/>
        <end position="317"/>
    </location>
</feature>
<feature type="transmembrane region" description="Helical" evidence="2">
    <location>
        <begin position="412"/>
        <end position="433"/>
    </location>
</feature>
<proteinExistence type="predicted"/>
<keyword evidence="2" id="KW-0812">Transmembrane</keyword>
<dbReference type="Proteomes" id="UP000053424">
    <property type="component" value="Unassembled WGS sequence"/>
</dbReference>
<feature type="compositionally biased region" description="Basic residues" evidence="1">
    <location>
        <begin position="491"/>
        <end position="502"/>
    </location>
</feature>
<sequence>MLRGGEPLTSSPPMRSSPFPEPREGEQSSNSNNQQHFNSPSPSQSRSRATSPLRMLRDLSTRLHLGRTAPEERFVPVDPFRSKIRLPFCGLRSHKQHDLENGGDLDSSGAYDCEDLLPVNAIKSWGKDTRIFFLDTLPRELYLNFLLRLPAMYFSRVARIFEDADVSRPDIQRMINNAGGAGGAMPTAPHAVDQNASPLLQDSIRGRLQPGMVPAAGASAAAGAISMMHMPLPFPDEWSPPLVSPALVRFKHSWEDFIDSLLREWKTLNVVSALLASAILTIFQIPEAADDPITRTFAVLSLICALMSLSYGCIYIVRFGTMRSMFHASRWAEDARETKTSIWWNVWVLLATPAIWMAWFVNMSLPWRFLKPMVFFVRSMLLFISAILSFVWRTGSVLDPPDRDPLSARTALGPRILITGVFMLGLVYLGMIIRTLRKYGSYQTSSRALPAMGAGRGTTNEFGKDINNPEVTSVKRPRARDIDAAMERRGRERKRSVSSHVRRREEAAGRGGSVDSGFEDLKLPNLASRSLGVGSRATTPYGELGMDIEMDSKVPGDVSVKKVPIFTR</sequence>
<dbReference type="EMBL" id="KN831777">
    <property type="protein sequence ID" value="KIM42677.1"/>
    <property type="molecule type" value="Genomic_DNA"/>
</dbReference>
<evidence type="ECO:0000256" key="1">
    <source>
        <dbReference type="SAM" id="MobiDB-lite"/>
    </source>
</evidence>
<dbReference type="AlphaFoldDB" id="A0A0C2YNT4"/>
<dbReference type="HOGENOM" id="CLU_020877_0_0_1"/>
<feature type="region of interest" description="Disordered" evidence="1">
    <location>
        <begin position="483"/>
        <end position="516"/>
    </location>
</feature>
<feature type="region of interest" description="Disordered" evidence="1">
    <location>
        <begin position="1"/>
        <end position="51"/>
    </location>
</feature>
<evidence type="ECO:0000313" key="3">
    <source>
        <dbReference type="EMBL" id="KIM42677.1"/>
    </source>
</evidence>
<evidence type="ECO:0000313" key="4">
    <source>
        <dbReference type="Proteomes" id="UP000053424"/>
    </source>
</evidence>
<keyword evidence="2" id="KW-1133">Transmembrane helix</keyword>
<evidence type="ECO:0000256" key="2">
    <source>
        <dbReference type="SAM" id="Phobius"/>
    </source>
</evidence>
<feature type="transmembrane region" description="Helical" evidence="2">
    <location>
        <begin position="267"/>
        <end position="285"/>
    </location>
</feature>
<reference evidence="3 4" key="1">
    <citation type="submission" date="2014-04" db="EMBL/GenBank/DDBJ databases">
        <authorList>
            <consortium name="DOE Joint Genome Institute"/>
            <person name="Kuo A."/>
            <person name="Gay G."/>
            <person name="Dore J."/>
            <person name="Kohler A."/>
            <person name="Nagy L.G."/>
            <person name="Floudas D."/>
            <person name="Copeland A."/>
            <person name="Barry K.W."/>
            <person name="Cichocki N."/>
            <person name="Veneault-Fourrey C."/>
            <person name="LaButti K."/>
            <person name="Lindquist E.A."/>
            <person name="Lipzen A."/>
            <person name="Lundell T."/>
            <person name="Morin E."/>
            <person name="Murat C."/>
            <person name="Sun H."/>
            <person name="Tunlid A."/>
            <person name="Henrissat B."/>
            <person name="Grigoriev I.V."/>
            <person name="Hibbett D.S."/>
            <person name="Martin F."/>
            <person name="Nordberg H.P."/>
            <person name="Cantor M.N."/>
            <person name="Hua S.X."/>
        </authorList>
    </citation>
    <scope>NUCLEOTIDE SEQUENCE [LARGE SCALE GENOMIC DNA]</scope>
    <source>
        <strain evidence="4">h7</strain>
    </source>
</reference>
<gene>
    <name evidence="3" type="ORF">M413DRAFT_121554</name>
</gene>
<feature type="transmembrane region" description="Helical" evidence="2">
    <location>
        <begin position="342"/>
        <end position="361"/>
    </location>
</feature>